<dbReference type="InterPro" id="IPR006426">
    <property type="entry name" value="Asn_synth_AEB"/>
</dbReference>
<dbReference type="InterPro" id="IPR029055">
    <property type="entry name" value="Ntn_hydrolases_N"/>
</dbReference>
<proteinExistence type="inferred from homology"/>
<comment type="pathway">
    <text evidence="1">Amino-acid biosynthesis; L-asparagine biosynthesis; L-asparagine from L-aspartate (L-Gln route): step 1/1.</text>
</comment>
<evidence type="ECO:0000256" key="4">
    <source>
        <dbReference type="ARBA" id="ARBA00022888"/>
    </source>
</evidence>
<evidence type="ECO:0000313" key="8">
    <source>
        <dbReference type="Proteomes" id="UP001611415"/>
    </source>
</evidence>
<keyword evidence="4" id="KW-0061">Asparagine biosynthesis</keyword>
<dbReference type="SUPFAM" id="SSF52402">
    <property type="entry name" value="Adenine nucleotide alpha hydrolases-like"/>
    <property type="match status" value="1"/>
</dbReference>
<dbReference type="EMBL" id="JBIRYO010000018">
    <property type="protein sequence ID" value="MFI2476668.1"/>
    <property type="molecule type" value="Genomic_DNA"/>
</dbReference>
<dbReference type="SUPFAM" id="SSF56235">
    <property type="entry name" value="N-terminal nucleophile aminohydrolases (Ntn hydrolases)"/>
    <property type="match status" value="1"/>
</dbReference>
<evidence type="ECO:0000313" key="7">
    <source>
        <dbReference type="EMBL" id="MFI2476668.1"/>
    </source>
</evidence>
<dbReference type="PANTHER" id="PTHR43284:SF1">
    <property type="entry name" value="ASPARAGINE SYNTHETASE"/>
    <property type="match status" value="1"/>
</dbReference>
<reference evidence="7 8" key="1">
    <citation type="submission" date="2024-10" db="EMBL/GenBank/DDBJ databases">
        <title>The Natural Products Discovery Center: Release of the First 8490 Sequenced Strains for Exploring Actinobacteria Biosynthetic Diversity.</title>
        <authorList>
            <person name="Kalkreuter E."/>
            <person name="Kautsar S.A."/>
            <person name="Yang D."/>
            <person name="Bader C.D."/>
            <person name="Teijaro C.N."/>
            <person name="Fluegel L."/>
            <person name="Davis C.M."/>
            <person name="Simpson J.R."/>
            <person name="Lauterbach L."/>
            <person name="Steele A.D."/>
            <person name="Gui C."/>
            <person name="Meng S."/>
            <person name="Li G."/>
            <person name="Viehrig K."/>
            <person name="Ye F."/>
            <person name="Su P."/>
            <person name="Kiefer A.F."/>
            <person name="Nichols A."/>
            <person name="Cepeda A.J."/>
            <person name="Yan W."/>
            <person name="Fan B."/>
            <person name="Jiang Y."/>
            <person name="Adhikari A."/>
            <person name="Zheng C.-J."/>
            <person name="Schuster L."/>
            <person name="Cowan T.M."/>
            <person name="Smanski M.J."/>
            <person name="Chevrette M.G."/>
            <person name="De Carvalho L.P.S."/>
            <person name="Shen B."/>
        </authorList>
    </citation>
    <scope>NUCLEOTIDE SEQUENCE [LARGE SCALE GENOMIC DNA]</scope>
    <source>
        <strain evidence="7 8">NPDC019275</strain>
    </source>
</reference>
<evidence type="ECO:0000256" key="2">
    <source>
        <dbReference type="ARBA" id="ARBA00005752"/>
    </source>
</evidence>
<dbReference type="PIRSF" id="PIRSF001589">
    <property type="entry name" value="Asn_synthetase_glu-h"/>
    <property type="match status" value="1"/>
</dbReference>
<organism evidence="7 8">
    <name type="scientific">Nocardia xishanensis</name>
    <dbReference type="NCBI Taxonomy" id="238964"/>
    <lineage>
        <taxon>Bacteria</taxon>
        <taxon>Bacillati</taxon>
        <taxon>Actinomycetota</taxon>
        <taxon>Actinomycetes</taxon>
        <taxon>Mycobacteriales</taxon>
        <taxon>Nocardiaceae</taxon>
        <taxon>Nocardia</taxon>
    </lineage>
</organism>
<dbReference type="Proteomes" id="UP001611415">
    <property type="component" value="Unassembled WGS sequence"/>
</dbReference>
<gene>
    <name evidence="7" type="ORF">ACH49W_25070</name>
</gene>
<keyword evidence="8" id="KW-1185">Reference proteome</keyword>
<dbReference type="CDD" id="cd01991">
    <property type="entry name" value="Asn_synthase_B_C"/>
    <property type="match status" value="1"/>
</dbReference>
<name>A0ABW7X6P2_9NOCA</name>
<dbReference type="Gene3D" id="3.40.50.620">
    <property type="entry name" value="HUPs"/>
    <property type="match status" value="1"/>
</dbReference>
<feature type="domain" description="Asparagine synthetase" evidence="6">
    <location>
        <begin position="192"/>
        <end position="536"/>
    </location>
</feature>
<comment type="caution">
    <text evidence="7">The sequence shown here is derived from an EMBL/GenBank/DDBJ whole genome shotgun (WGS) entry which is preliminary data.</text>
</comment>
<dbReference type="PANTHER" id="PTHR43284">
    <property type="entry name" value="ASPARAGINE SYNTHETASE (GLUTAMINE-HYDROLYZING)"/>
    <property type="match status" value="1"/>
</dbReference>
<dbReference type="InterPro" id="IPR051786">
    <property type="entry name" value="ASN_synthetase/amidase"/>
</dbReference>
<comment type="catalytic activity">
    <reaction evidence="5">
        <text>L-aspartate + L-glutamine + ATP + H2O = L-asparagine + L-glutamate + AMP + diphosphate + H(+)</text>
        <dbReference type="Rhea" id="RHEA:12228"/>
        <dbReference type="ChEBI" id="CHEBI:15377"/>
        <dbReference type="ChEBI" id="CHEBI:15378"/>
        <dbReference type="ChEBI" id="CHEBI:29985"/>
        <dbReference type="ChEBI" id="CHEBI:29991"/>
        <dbReference type="ChEBI" id="CHEBI:30616"/>
        <dbReference type="ChEBI" id="CHEBI:33019"/>
        <dbReference type="ChEBI" id="CHEBI:58048"/>
        <dbReference type="ChEBI" id="CHEBI:58359"/>
        <dbReference type="ChEBI" id="CHEBI:456215"/>
        <dbReference type="EC" id="6.3.5.4"/>
    </reaction>
</comment>
<dbReference type="Gene3D" id="3.60.20.10">
    <property type="entry name" value="Glutamine Phosphoribosylpyrophosphate, subunit 1, domain 1"/>
    <property type="match status" value="1"/>
</dbReference>
<evidence type="ECO:0000256" key="1">
    <source>
        <dbReference type="ARBA" id="ARBA00005187"/>
    </source>
</evidence>
<sequence>MGILVRPRAEGGGYGGWWRVVDDIVLSADGGKYTVAEADDAICVLDGWLCSGGGATELLALYRERGTSAIAAREGHYVAVVHDRSRGQTHLWSDPGGFGHACYRDAGSSFAFGSRPYDVGTGAVSREGLALYLTFQYVPAPYSIFDGVRRLLPGAVVTRRGGGCQVRRHASYPRPAEPRAGDAVAPEELAAEVLDLLTDSLARRIAPAERVGMMLSGGIDTSTNATVLATRLDRRPPAFTASFREAGYDETEYAALVAERFGFDHVVVPVGPEIVESLPDMVRAFDSPNADQAIVATQAIAERAARLGCSHIVTGEGGDEAMGFPMSPDDDIHLVDLPAASADLARYYLGRIGLGGPDDRALMYDALGVGADLAVGVLADLYEEHRAHTALDRLLFGQWKTWLTEGVYRKDHHTFGGVGMTSVLPFADPRVLAFVAGMPADQRYRALDGKAMLRAGIAAHLPDRILKRRKHKFWIPFAEWFRGPLRAHLHDSLPHGTVAADLLGTKHVRALIDSHERKLDDKSGILWALCFLDAWLTELPPRRCDGAAHGGPTKPGAP</sequence>
<dbReference type="RefSeq" id="WP_397093959.1">
    <property type="nucleotide sequence ID" value="NZ_JBIRYO010000018.1"/>
</dbReference>
<evidence type="ECO:0000259" key="6">
    <source>
        <dbReference type="Pfam" id="PF00733"/>
    </source>
</evidence>
<keyword evidence="4" id="KW-0028">Amino-acid biosynthesis</keyword>
<dbReference type="Pfam" id="PF00733">
    <property type="entry name" value="Asn_synthase"/>
    <property type="match status" value="1"/>
</dbReference>
<protein>
    <recommendedName>
        <fullName evidence="3">asparagine synthase (glutamine-hydrolyzing)</fullName>
        <ecNumber evidence="3">6.3.5.4</ecNumber>
    </recommendedName>
</protein>
<dbReference type="InterPro" id="IPR001962">
    <property type="entry name" value="Asn_synthase"/>
</dbReference>
<evidence type="ECO:0000256" key="3">
    <source>
        <dbReference type="ARBA" id="ARBA00012737"/>
    </source>
</evidence>
<comment type="similarity">
    <text evidence="2">Belongs to the asparagine synthetase family.</text>
</comment>
<evidence type="ECO:0000256" key="5">
    <source>
        <dbReference type="ARBA" id="ARBA00048741"/>
    </source>
</evidence>
<accession>A0ABW7X6P2</accession>
<dbReference type="InterPro" id="IPR014729">
    <property type="entry name" value="Rossmann-like_a/b/a_fold"/>
</dbReference>
<dbReference type="EC" id="6.3.5.4" evidence="3"/>